<evidence type="ECO:0000256" key="3">
    <source>
        <dbReference type="ARBA" id="ARBA00022692"/>
    </source>
</evidence>
<evidence type="ECO:0000313" key="8">
    <source>
        <dbReference type="EMBL" id="CUH73351.1"/>
    </source>
</evidence>
<keyword evidence="6" id="KW-1003">Cell membrane</keyword>
<dbReference type="PROSITE" id="PS50895">
    <property type="entry name" value="SURF1"/>
    <property type="match status" value="1"/>
</dbReference>
<evidence type="ECO:0000256" key="4">
    <source>
        <dbReference type="ARBA" id="ARBA00022989"/>
    </source>
</evidence>
<evidence type="ECO:0000256" key="6">
    <source>
        <dbReference type="RuleBase" id="RU363076"/>
    </source>
</evidence>
<comment type="subcellular location">
    <subcellularLocation>
        <location evidence="6">Cell membrane</location>
        <topology evidence="6">Multi-pass membrane protein</topology>
    </subcellularLocation>
    <subcellularLocation>
        <location evidence="1">Membrane</location>
    </subcellularLocation>
</comment>
<dbReference type="EMBL" id="CYSC01000040">
    <property type="protein sequence ID" value="CUH73351.1"/>
    <property type="molecule type" value="Genomic_DNA"/>
</dbReference>
<evidence type="ECO:0000256" key="2">
    <source>
        <dbReference type="ARBA" id="ARBA00007165"/>
    </source>
</evidence>
<evidence type="ECO:0000256" key="1">
    <source>
        <dbReference type="ARBA" id="ARBA00004370"/>
    </source>
</evidence>
<dbReference type="CDD" id="cd06662">
    <property type="entry name" value="SURF1"/>
    <property type="match status" value="1"/>
</dbReference>
<dbReference type="RefSeq" id="WP_058244645.1">
    <property type="nucleotide sequence ID" value="NZ_CYSB01000030.1"/>
</dbReference>
<reference evidence="8 10" key="1">
    <citation type="submission" date="2015-09" db="EMBL/GenBank/DDBJ databases">
        <authorList>
            <consortium name="Swine Surveillance"/>
        </authorList>
    </citation>
    <scope>NUCLEOTIDE SEQUENCE [LARGE SCALE GENOMIC DNA]</scope>
    <source>
        <strain evidence="8 10">5120</strain>
    </source>
</reference>
<keyword evidence="3 6" id="KW-0812">Transmembrane</keyword>
<keyword evidence="4 6" id="KW-1133">Transmembrane helix</keyword>
<dbReference type="EMBL" id="CYSB01000030">
    <property type="protein sequence ID" value="CUH68113.1"/>
    <property type="molecule type" value="Genomic_DNA"/>
</dbReference>
<dbReference type="InterPro" id="IPR045214">
    <property type="entry name" value="Surf1/Surf4"/>
</dbReference>
<name>A0A0P1FX01_9RHOB</name>
<accession>A0A0P1FX01</accession>
<comment type="similarity">
    <text evidence="2 6">Belongs to the SURF1 family.</text>
</comment>
<dbReference type="OrthoDB" id="6079986at2"/>
<dbReference type="InterPro" id="IPR002994">
    <property type="entry name" value="Surf1/Shy1"/>
</dbReference>
<dbReference type="PANTHER" id="PTHR23427">
    <property type="entry name" value="SURFEIT LOCUS PROTEIN"/>
    <property type="match status" value="1"/>
</dbReference>
<dbReference type="Proteomes" id="UP000051086">
    <property type="component" value="Unassembled WGS sequence"/>
</dbReference>
<dbReference type="Proteomes" id="UP000051887">
    <property type="component" value="Unassembled WGS sequence"/>
</dbReference>
<proteinExistence type="inferred from homology"/>
<organism evidence="8 10">
    <name type="scientific">Thalassovita autumnalis</name>
    <dbReference type="NCBI Taxonomy" id="2072972"/>
    <lineage>
        <taxon>Bacteria</taxon>
        <taxon>Pseudomonadati</taxon>
        <taxon>Pseudomonadota</taxon>
        <taxon>Alphaproteobacteria</taxon>
        <taxon>Rhodobacterales</taxon>
        <taxon>Roseobacteraceae</taxon>
        <taxon>Thalassovita</taxon>
    </lineage>
</organism>
<keyword evidence="9" id="KW-1185">Reference proteome</keyword>
<dbReference type="AlphaFoldDB" id="A0A0P1FX01"/>
<evidence type="ECO:0000313" key="10">
    <source>
        <dbReference type="Proteomes" id="UP000051887"/>
    </source>
</evidence>
<evidence type="ECO:0000313" key="7">
    <source>
        <dbReference type="EMBL" id="CUH68113.1"/>
    </source>
</evidence>
<feature type="transmembrane region" description="Helical" evidence="6">
    <location>
        <begin position="201"/>
        <end position="220"/>
    </location>
</feature>
<comment type="caution">
    <text evidence="6">Lacks conserved residue(s) required for the propagation of feature annotation.</text>
</comment>
<protein>
    <recommendedName>
        <fullName evidence="6">SURF1-like protein</fullName>
    </recommendedName>
</protein>
<sequence>MRRLILPLILGLVSAAILISLGNWQLRRLAEKEAYLAEVEALIGATPVALPAAPDPTADRFLPVTVSGRLSGETVRVLVSHKKMGAGYRLISALETGAGRRILADRGFIRVAAPMPDLPEGPVEVTGNLHWPQERDGYTPDNDLNENIWFAREVPVLADHLKTEEVMVIARATSFTDPGVTPLAVGTEGIPNDHLEYVVTWYGLAAVWLAMLGLFLWRMYKSARNPLKET</sequence>
<dbReference type="GO" id="GO:0005886">
    <property type="term" value="C:plasma membrane"/>
    <property type="evidence" value="ECO:0007669"/>
    <property type="project" value="UniProtKB-SubCell"/>
</dbReference>
<reference evidence="7 9" key="2">
    <citation type="submission" date="2015-09" db="EMBL/GenBank/DDBJ databases">
        <authorList>
            <person name="Rodrigo-Torres L."/>
            <person name="Arahal D.R."/>
        </authorList>
    </citation>
    <scope>NUCLEOTIDE SEQUENCE [LARGE SCALE GENOMIC DNA]</scope>
    <source>
        <strain evidence="7 9">CECT 5118</strain>
    </source>
</reference>
<dbReference type="PANTHER" id="PTHR23427:SF2">
    <property type="entry name" value="SURFEIT LOCUS PROTEIN 1"/>
    <property type="match status" value="1"/>
</dbReference>
<evidence type="ECO:0000256" key="5">
    <source>
        <dbReference type="ARBA" id="ARBA00023136"/>
    </source>
</evidence>
<gene>
    <name evidence="7" type="ORF">TL5118_02481</name>
    <name evidence="8" type="ORF">TL5120_03159</name>
</gene>
<keyword evidence="5 6" id="KW-0472">Membrane</keyword>
<dbReference type="Pfam" id="PF02104">
    <property type="entry name" value="SURF1"/>
    <property type="match status" value="1"/>
</dbReference>
<evidence type="ECO:0000313" key="9">
    <source>
        <dbReference type="Proteomes" id="UP000051086"/>
    </source>
</evidence>